<evidence type="ECO:0000259" key="6">
    <source>
        <dbReference type="PROSITE" id="PS51842"/>
    </source>
</evidence>
<keyword evidence="7" id="KW-1185">Reference proteome</keyword>
<dbReference type="SUPFAM" id="SSF64593">
    <property type="entry name" value="Intermediate filament protein, coiled coil region"/>
    <property type="match status" value="1"/>
</dbReference>
<evidence type="ECO:0000313" key="7">
    <source>
        <dbReference type="Proteomes" id="UP000095280"/>
    </source>
</evidence>
<evidence type="ECO:0000256" key="2">
    <source>
        <dbReference type="ARBA" id="ARBA00023054"/>
    </source>
</evidence>
<evidence type="ECO:0000256" key="5">
    <source>
        <dbReference type="SAM" id="SignalP"/>
    </source>
</evidence>
<organism evidence="7 8">
    <name type="scientific">Macrostomum lignano</name>
    <dbReference type="NCBI Taxonomy" id="282301"/>
    <lineage>
        <taxon>Eukaryota</taxon>
        <taxon>Metazoa</taxon>
        <taxon>Spiralia</taxon>
        <taxon>Lophotrochozoa</taxon>
        <taxon>Platyhelminthes</taxon>
        <taxon>Rhabditophora</taxon>
        <taxon>Macrostomorpha</taxon>
        <taxon>Macrostomida</taxon>
        <taxon>Macrostomidae</taxon>
        <taxon>Macrostomum</taxon>
    </lineage>
</organism>
<dbReference type="GO" id="GO:0005200">
    <property type="term" value="F:structural constituent of cytoskeleton"/>
    <property type="evidence" value="ECO:0007669"/>
    <property type="project" value="TreeGrafter"/>
</dbReference>
<keyword evidence="5" id="KW-0732">Signal</keyword>
<protein>
    <submittedName>
        <fullName evidence="8">IF rod domain-containing protein</fullName>
    </submittedName>
</protein>
<dbReference type="WBParaSite" id="maker-unitig_31165-snap-gene-0.3-mRNA-1">
    <property type="protein sequence ID" value="maker-unitig_31165-snap-gene-0.3-mRNA-1"/>
    <property type="gene ID" value="maker-unitig_31165-snap-gene-0.3"/>
</dbReference>
<dbReference type="InterPro" id="IPR039008">
    <property type="entry name" value="IF_rod_dom"/>
</dbReference>
<reference evidence="8" key="1">
    <citation type="submission" date="2016-11" db="UniProtKB">
        <authorList>
            <consortium name="WormBaseParasite"/>
        </authorList>
    </citation>
    <scope>IDENTIFICATION</scope>
</reference>
<feature type="chain" id="PRO_5009318644" evidence="5">
    <location>
        <begin position="30"/>
        <end position="261"/>
    </location>
</feature>
<dbReference type="PANTHER" id="PTHR45721">
    <property type="entry name" value="LAMIN DM0-RELATED"/>
    <property type="match status" value="1"/>
</dbReference>
<accession>A0A1I8FFI3</accession>
<dbReference type="GO" id="GO:0090435">
    <property type="term" value="P:protein localization to nuclear envelope"/>
    <property type="evidence" value="ECO:0007669"/>
    <property type="project" value="TreeGrafter"/>
</dbReference>
<dbReference type="Pfam" id="PF00038">
    <property type="entry name" value="Filament"/>
    <property type="match status" value="1"/>
</dbReference>
<sequence>LVTHAGIQTLVRFIRFFLIWRTTLGGAMASKTTTKTTRERRAARGPISAPKTVVINRTLPGFGMVGGDTVDSVKSVRARPTPKSNNMLNGREKEKKDMQELNERFANYIEKVRFLEAQNKKTAGKETERVKQTYETELAQLRNCWTIPRSRRPRPKPGRGQQAAQVDRETIDKLNQQLADYDGEISLLRRRVATFDEERSRDQKEIKRLRDEVNRLRGDLDAETLNHINAENEAQSLREQLEFMKQIHESELKELAALRLP</sequence>
<dbReference type="GO" id="GO:0006998">
    <property type="term" value="P:nuclear envelope organization"/>
    <property type="evidence" value="ECO:0007669"/>
    <property type="project" value="TreeGrafter"/>
</dbReference>
<feature type="domain" description="IF rod" evidence="6">
    <location>
        <begin position="94"/>
        <end position="261"/>
    </location>
</feature>
<feature type="signal peptide" evidence="5">
    <location>
        <begin position="1"/>
        <end position="29"/>
    </location>
</feature>
<dbReference type="AlphaFoldDB" id="A0A1I8FFI3"/>
<dbReference type="PROSITE" id="PS51842">
    <property type="entry name" value="IF_ROD_2"/>
    <property type="match status" value="1"/>
</dbReference>
<keyword evidence="1" id="KW-0403">Intermediate filament</keyword>
<dbReference type="GO" id="GO:0005652">
    <property type="term" value="C:nuclear lamina"/>
    <property type="evidence" value="ECO:0007669"/>
    <property type="project" value="TreeGrafter"/>
</dbReference>
<feature type="region of interest" description="Disordered" evidence="4">
    <location>
        <begin position="148"/>
        <end position="167"/>
    </location>
</feature>
<feature type="coiled-coil region" evidence="3">
    <location>
        <begin position="171"/>
        <end position="254"/>
    </location>
</feature>
<evidence type="ECO:0000313" key="8">
    <source>
        <dbReference type="WBParaSite" id="maker-unitig_31165-snap-gene-0.3-mRNA-1"/>
    </source>
</evidence>
<evidence type="ECO:0000256" key="4">
    <source>
        <dbReference type="SAM" id="MobiDB-lite"/>
    </source>
</evidence>
<keyword evidence="2 3" id="KW-0175">Coiled coil</keyword>
<name>A0A1I8FFI3_9PLAT</name>
<dbReference type="GO" id="GO:0031507">
    <property type="term" value="P:heterochromatin formation"/>
    <property type="evidence" value="ECO:0007669"/>
    <property type="project" value="TreeGrafter"/>
</dbReference>
<evidence type="ECO:0000256" key="3">
    <source>
        <dbReference type="SAM" id="Coils"/>
    </source>
</evidence>
<dbReference type="GO" id="GO:0051664">
    <property type="term" value="P:nuclear pore localization"/>
    <property type="evidence" value="ECO:0007669"/>
    <property type="project" value="TreeGrafter"/>
</dbReference>
<dbReference type="Proteomes" id="UP000095280">
    <property type="component" value="Unplaced"/>
</dbReference>
<evidence type="ECO:0000256" key="1">
    <source>
        <dbReference type="ARBA" id="ARBA00022754"/>
    </source>
</evidence>
<feature type="coiled-coil region" evidence="3">
    <location>
        <begin position="84"/>
        <end position="118"/>
    </location>
</feature>
<dbReference type="PANTHER" id="PTHR45721:SF12">
    <property type="entry name" value="INTERMEDIATE FILAMENT PROTEIN IFA-1"/>
    <property type="match status" value="1"/>
</dbReference>
<dbReference type="GO" id="GO:0007097">
    <property type="term" value="P:nuclear migration"/>
    <property type="evidence" value="ECO:0007669"/>
    <property type="project" value="TreeGrafter"/>
</dbReference>
<dbReference type="Gene3D" id="1.20.5.1160">
    <property type="entry name" value="Vasodilator-stimulated phosphoprotein"/>
    <property type="match status" value="1"/>
</dbReference>
<proteinExistence type="predicted"/>
<dbReference type="GO" id="GO:0005882">
    <property type="term" value="C:intermediate filament"/>
    <property type="evidence" value="ECO:0007669"/>
    <property type="project" value="UniProtKB-KW"/>
</dbReference>